<gene>
    <name evidence="1" type="ORF">HPB50_020662</name>
</gene>
<proteinExistence type="predicted"/>
<accession>A0ACB7SJM9</accession>
<sequence>MHGTEQRKPMYQLVDGVPRCLTVKPDTLRKNLHFKARKGDVVQSSFPKSGSHWMMYIVQLILRDGEPIHSHGDFMKGCRFLEYADIENWESLLPLRAFMTHLPLSEDAITQEGKYIYVARNPWDVCVSFYHMATNISMYQYEDATFEEFVDVFISGNFGYGDYFDHVAAAYGLREKPNVLFVTYEEMKKNTKNVLLKVARFLGDHYRRDLAEDEIFLDELLKKLSPEFMRNKVVVDIGKVPDPNSKELSKTSYITCKNGYGGDETKYNIVRTANVGGWKEYFTPHLLKRMEERIREAEKTTSFMDLWKDVRREAVALSRNFCGSAV</sequence>
<comment type="caution">
    <text evidence="1">The sequence shown here is derived from an EMBL/GenBank/DDBJ whole genome shotgun (WGS) entry which is preliminary data.</text>
</comment>
<name>A0ACB7SJM9_HYAAI</name>
<dbReference type="Proteomes" id="UP000821845">
    <property type="component" value="Chromosome 4"/>
</dbReference>
<protein>
    <submittedName>
        <fullName evidence="1">Uncharacterized protein</fullName>
    </submittedName>
</protein>
<organism evidence="1 2">
    <name type="scientific">Hyalomma asiaticum</name>
    <name type="common">Tick</name>
    <dbReference type="NCBI Taxonomy" id="266040"/>
    <lineage>
        <taxon>Eukaryota</taxon>
        <taxon>Metazoa</taxon>
        <taxon>Ecdysozoa</taxon>
        <taxon>Arthropoda</taxon>
        <taxon>Chelicerata</taxon>
        <taxon>Arachnida</taxon>
        <taxon>Acari</taxon>
        <taxon>Parasitiformes</taxon>
        <taxon>Ixodida</taxon>
        <taxon>Ixodoidea</taxon>
        <taxon>Ixodidae</taxon>
        <taxon>Hyalomminae</taxon>
        <taxon>Hyalomma</taxon>
    </lineage>
</organism>
<evidence type="ECO:0000313" key="1">
    <source>
        <dbReference type="EMBL" id="KAH6934124.1"/>
    </source>
</evidence>
<evidence type="ECO:0000313" key="2">
    <source>
        <dbReference type="Proteomes" id="UP000821845"/>
    </source>
</evidence>
<keyword evidence="2" id="KW-1185">Reference proteome</keyword>
<dbReference type="EMBL" id="CM023484">
    <property type="protein sequence ID" value="KAH6934124.1"/>
    <property type="molecule type" value="Genomic_DNA"/>
</dbReference>
<reference evidence="1" key="1">
    <citation type="submission" date="2020-05" db="EMBL/GenBank/DDBJ databases">
        <title>Large-scale comparative analyses of tick genomes elucidate their genetic diversity and vector capacities.</title>
        <authorList>
            <person name="Jia N."/>
            <person name="Wang J."/>
            <person name="Shi W."/>
            <person name="Du L."/>
            <person name="Sun Y."/>
            <person name="Zhan W."/>
            <person name="Jiang J."/>
            <person name="Wang Q."/>
            <person name="Zhang B."/>
            <person name="Ji P."/>
            <person name="Sakyi L.B."/>
            <person name="Cui X."/>
            <person name="Yuan T."/>
            <person name="Jiang B."/>
            <person name="Yang W."/>
            <person name="Lam T.T.-Y."/>
            <person name="Chang Q."/>
            <person name="Ding S."/>
            <person name="Wang X."/>
            <person name="Zhu J."/>
            <person name="Ruan X."/>
            <person name="Zhao L."/>
            <person name="Wei J."/>
            <person name="Que T."/>
            <person name="Du C."/>
            <person name="Cheng J."/>
            <person name="Dai P."/>
            <person name="Han X."/>
            <person name="Huang E."/>
            <person name="Gao Y."/>
            <person name="Liu J."/>
            <person name="Shao H."/>
            <person name="Ye R."/>
            <person name="Li L."/>
            <person name="Wei W."/>
            <person name="Wang X."/>
            <person name="Wang C."/>
            <person name="Yang T."/>
            <person name="Huo Q."/>
            <person name="Li W."/>
            <person name="Guo W."/>
            <person name="Chen H."/>
            <person name="Zhou L."/>
            <person name="Ni X."/>
            <person name="Tian J."/>
            <person name="Zhou Y."/>
            <person name="Sheng Y."/>
            <person name="Liu T."/>
            <person name="Pan Y."/>
            <person name="Xia L."/>
            <person name="Li J."/>
            <person name="Zhao F."/>
            <person name="Cao W."/>
        </authorList>
    </citation>
    <scope>NUCLEOTIDE SEQUENCE</scope>
    <source>
        <strain evidence="1">Hyas-2018</strain>
    </source>
</reference>